<dbReference type="InterPro" id="IPR036661">
    <property type="entry name" value="Luciferase-like_sf"/>
</dbReference>
<proteinExistence type="inferred from homology"/>
<evidence type="ECO:0000313" key="9">
    <source>
        <dbReference type="Proteomes" id="UP000279959"/>
    </source>
</evidence>
<dbReference type="GO" id="GO:0004497">
    <property type="term" value="F:monooxygenase activity"/>
    <property type="evidence" value="ECO:0007669"/>
    <property type="project" value="UniProtKB-KW"/>
</dbReference>
<evidence type="ECO:0000256" key="6">
    <source>
        <dbReference type="PIRSR" id="PIRSR000337-1"/>
    </source>
</evidence>
<dbReference type="RefSeq" id="WP_066700535.1">
    <property type="nucleotide sequence ID" value="NZ_AP018664.1"/>
</dbReference>
<dbReference type="Proteomes" id="UP000279959">
    <property type="component" value="Chromosome"/>
</dbReference>
<dbReference type="Gene3D" id="3.20.20.30">
    <property type="entry name" value="Luciferase-like domain"/>
    <property type="match status" value="1"/>
</dbReference>
<keyword evidence="1 6" id="KW-0285">Flavoprotein</keyword>
<keyword evidence="9" id="KW-1185">Reference proteome</keyword>
<dbReference type="InterPro" id="IPR011251">
    <property type="entry name" value="Luciferase-like_dom"/>
</dbReference>
<dbReference type="PIRSF" id="PIRSF000337">
    <property type="entry name" value="NTA_MOA"/>
    <property type="match status" value="1"/>
</dbReference>
<evidence type="ECO:0000259" key="7">
    <source>
        <dbReference type="Pfam" id="PF00296"/>
    </source>
</evidence>
<accession>A0A494W5Y7</accession>
<dbReference type="InterPro" id="IPR051260">
    <property type="entry name" value="Diverse_substr_monoxygenases"/>
</dbReference>
<evidence type="ECO:0000256" key="2">
    <source>
        <dbReference type="ARBA" id="ARBA00022643"/>
    </source>
</evidence>
<evidence type="ECO:0000256" key="5">
    <source>
        <dbReference type="ARBA" id="ARBA00033748"/>
    </source>
</evidence>
<keyword evidence="4" id="KW-0503">Monooxygenase</keyword>
<gene>
    <name evidence="8" type="ORF">SAMIE_1031620</name>
</gene>
<evidence type="ECO:0000256" key="3">
    <source>
        <dbReference type="ARBA" id="ARBA00023002"/>
    </source>
</evidence>
<feature type="binding site" evidence="6">
    <location>
        <position position="58"/>
    </location>
    <ligand>
        <name>FMN</name>
        <dbReference type="ChEBI" id="CHEBI:58210"/>
    </ligand>
</feature>
<dbReference type="AlphaFoldDB" id="A0A494W5Y7"/>
<feature type="binding site" evidence="6">
    <location>
        <position position="158"/>
    </location>
    <ligand>
        <name>FMN</name>
        <dbReference type="ChEBI" id="CHEBI:58210"/>
    </ligand>
</feature>
<dbReference type="PANTHER" id="PTHR30011:SF16">
    <property type="entry name" value="C2H2 FINGER DOMAIN TRANSCRIPTION FACTOR (EUROFUNG)-RELATED"/>
    <property type="match status" value="1"/>
</dbReference>
<name>A0A494W5Y7_9SPHN</name>
<feature type="binding site" evidence="6">
    <location>
        <position position="104"/>
    </location>
    <ligand>
        <name>FMN</name>
        <dbReference type="ChEBI" id="CHEBI:58210"/>
    </ligand>
</feature>
<dbReference type="EMBL" id="AP018664">
    <property type="protein sequence ID" value="BBD99661.1"/>
    <property type="molecule type" value="Genomic_DNA"/>
</dbReference>
<dbReference type="NCBIfam" id="TIGR03860">
    <property type="entry name" value="FMN_nitrolo"/>
    <property type="match status" value="1"/>
</dbReference>
<comment type="similarity">
    <text evidence="5">Belongs to the NtaA/SnaA/DszA monooxygenase family.</text>
</comment>
<dbReference type="KEGG" id="sami:SAMIE_1031620"/>
<reference evidence="8 9" key="1">
    <citation type="submission" date="2018-05" db="EMBL/GenBank/DDBJ databases">
        <title>Complete Genome Sequence of the Nonylphenol-Degrading Bacterium Sphingobium amiense DSM 16289T.</title>
        <authorList>
            <person name="Ootsuka M."/>
            <person name="Nishizawa T."/>
            <person name="Ohta H."/>
        </authorList>
    </citation>
    <scope>NUCLEOTIDE SEQUENCE [LARGE SCALE GENOMIC DNA]</scope>
    <source>
        <strain evidence="8 9">DSM 16289</strain>
    </source>
</reference>
<evidence type="ECO:0000256" key="1">
    <source>
        <dbReference type="ARBA" id="ARBA00022630"/>
    </source>
</evidence>
<organism evidence="8 9">
    <name type="scientific">Sphingobium amiense</name>
    <dbReference type="NCBI Taxonomy" id="135719"/>
    <lineage>
        <taxon>Bacteria</taxon>
        <taxon>Pseudomonadati</taxon>
        <taxon>Pseudomonadota</taxon>
        <taxon>Alphaproteobacteria</taxon>
        <taxon>Sphingomonadales</taxon>
        <taxon>Sphingomonadaceae</taxon>
        <taxon>Sphingobium</taxon>
    </lineage>
</organism>
<feature type="binding site" evidence="6">
    <location>
        <position position="154"/>
    </location>
    <ligand>
        <name>FMN</name>
        <dbReference type="ChEBI" id="CHEBI:58210"/>
    </ligand>
</feature>
<feature type="binding site" evidence="6">
    <location>
        <position position="228"/>
    </location>
    <ligand>
        <name>FMN</name>
        <dbReference type="ChEBI" id="CHEBI:58210"/>
    </ligand>
</feature>
<feature type="domain" description="Luciferase-like" evidence="7">
    <location>
        <begin position="22"/>
        <end position="388"/>
    </location>
</feature>
<dbReference type="GO" id="GO:0016705">
    <property type="term" value="F:oxidoreductase activity, acting on paired donors, with incorporation or reduction of molecular oxygen"/>
    <property type="evidence" value="ECO:0007669"/>
    <property type="project" value="InterPro"/>
</dbReference>
<sequence length="459" mass="50924">MTAKKDTILLWMPAYLGFHSMAWRQEAGQRRSEMDFDMVRRQIQIAERGKFHAAFFADTVAVGVYSADVSMEALSRTAKASAWEPVTLLSALAACTNNIGLLGTVTTSYAEPYNVARMFASLDHISGGRAGWNVVTTSHPKSAMNFGRDAHYGHGERYERCEEFFDTVAGLWDSWEDDAFLRDRASGRYFDPEKLHSLNHRGKHLSVAGPLNIARPPQGHPVIAQAGSSVEGRAFAARHADLIYTMQAEIRHAKTFYDDVKAQAADSGRNPDHVKIMPAIGLMVGRSRAHAEDKIAALDELVDPVFGMEVLSSYISADLSGHDLDGPVPEIAEDQAGSKTSQKYFLDLAKRDNLSIRQLMQVAARLGTAPGSPMDIADMIEEWMEAGAADGFNITFASDEDSLEIFVDDVIPELQRRGLFQREYRGRTLRENLGLPRPDNRFVRGPAKHQVRRTLVPET</sequence>
<dbReference type="SUPFAM" id="SSF51679">
    <property type="entry name" value="Bacterial luciferase-like"/>
    <property type="match status" value="1"/>
</dbReference>
<dbReference type="CDD" id="cd01095">
    <property type="entry name" value="Nitrilotriacetate_monoxgenase"/>
    <property type="match status" value="1"/>
</dbReference>
<dbReference type="InterPro" id="IPR016215">
    <property type="entry name" value="NTA_MOA"/>
</dbReference>
<feature type="binding site" evidence="6">
    <location>
        <position position="229"/>
    </location>
    <ligand>
        <name>FMN</name>
        <dbReference type="ChEBI" id="CHEBI:58210"/>
    </ligand>
</feature>
<keyword evidence="3" id="KW-0560">Oxidoreductase</keyword>
<evidence type="ECO:0000256" key="4">
    <source>
        <dbReference type="ARBA" id="ARBA00023033"/>
    </source>
</evidence>
<evidence type="ECO:0000313" key="8">
    <source>
        <dbReference type="EMBL" id="BBD99661.1"/>
    </source>
</evidence>
<dbReference type="Pfam" id="PF00296">
    <property type="entry name" value="Bac_luciferase"/>
    <property type="match status" value="1"/>
</dbReference>
<keyword evidence="2 6" id="KW-0288">FMN</keyword>
<protein>
    <submittedName>
        <fullName evidence="8">LLM class flavin-dependent oxidoreductase</fullName>
    </submittedName>
</protein>
<dbReference type="PANTHER" id="PTHR30011">
    <property type="entry name" value="ALKANESULFONATE MONOOXYGENASE-RELATED"/>
    <property type="match status" value="1"/>
</dbReference>